<dbReference type="EMBL" id="BCSY01000039">
    <property type="protein sequence ID" value="GAS95497.1"/>
    <property type="molecule type" value="Genomic_DNA"/>
</dbReference>
<dbReference type="InterPro" id="IPR044925">
    <property type="entry name" value="His-Me_finger_sf"/>
</dbReference>
<comment type="caution">
    <text evidence="2">The sequence shown here is derived from an EMBL/GenBank/DDBJ whole genome shotgun (WGS) entry which is preliminary data.</text>
</comment>
<dbReference type="SUPFAM" id="SSF54060">
    <property type="entry name" value="His-Me finger endonucleases"/>
    <property type="match status" value="1"/>
</dbReference>
<evidence type="ECO:0000313" key="3">
    <source>
        <dbReference type="Proteomes" id="UP000069443"/>
    </source>
</evidence>
<dbReference type="InterPro" id="IPR003615">
    <property type="entry name" value="HNH_nuc"/>
</dbReference>
<dbReference type="OrthoDB" id="5124189at2"/>
<gene>
    <name evidence="2" type="ORF">RMCC_2463</name>
</gene>
<accession>A0A100WBM1</accession>
<evidence type="ECO:0000259" key="1">
    <source>
        <dbReference type="Pfam" id="PF13392"/>
    </source>
</evidence>
<reference evidence="3" key="1">
    <citation type="journal article" date="2016" name="Genome Announc.">
        <title>Draft Genome Sequences of Five Rapidly Growing Mycobacterium Species, M. thermoresistibile, M. fortuitum subsp. acetamidolyticum, M. canariasense, M. brisbanense, and M. novocastrense.</title>
        <authorList>
            <person name="Katahira K."/>
            <person name="Ogura Y."/>
            <person name="Gotoh Y."/>
            <person name="Hayashi T."/>
        </authorList>
    </citation>
    <scope>NUCLEOTIDE SEQUENCE [LARGE SCALE GENOMIC DNA]</scope>
    <source>
        <strain evidence="3">JCM15298</strain>
    </source>
</reference>
<protein>
    <recommendedName>
        <fullName evidence="1">HNH nuclease domain-containing protein</fullName>
    </recommendedName>
</protein>
<keyword evidence="3" id="KW-1185">Reference proteome</keyword>
<organism evidence="2 3">
    <name type="scientific">Mycolicibacterium canariasense</name>
    <name type="common">Mycobacterium canariasense</name>
    <dbReference type="NCBI Taxonomy" id="228230"/>
    <lineage>
        <taxon>Bacteria</taxon>
        <taxon>Bacillati</taxon>
        <taxon>Actinomycetota</taxon>
        <taxon>Actinomycetes</taxon>
        <taxon>Mycobacteriales</taxon>
        <taxon>Mycobacteriaceae</taxon>
        <taxon>Mycolicibacterium</taxon>
    </lineage>
</organism>
<name>A0A100WBM1_MYCCR</name>
<sequence length="170" mass="20055">MLRTLRKADTVTRQFKDTIRQLRPGEAVPQHPPRRYSTGSGYIRLRWKVGVAQYVETYEHRVFDGAVTTAEHVHHKNKDRSDNRPENLVQMTAEEHTSHHSHERRTWAPFNTFGAMWKAAHAENRRFDRDRRTQRMRELYAQGLSTIEIGRRFGLHPSGVWRYINLGVNP</sequence>
<reference evidence="3" key="2">
    <citation type="submission" date="2016-02" db="EMBL/GenBank/DDBJ databases">
        <title>Draft genome sequence of five rapidly growing Mycobacterium species.</title>
        <authorList>
            <person name="Katahira K."/>
            <person name="Gotou Y."/>
            <person name="Iida K."/>
            <person name="Ogura Y."/>
            <person name="Hayashi T."/>
        </authorList>
    </citation>
    <scope>NUCLEOTIDE SEQUENCE [LARGE SCALE GENOMIC DNA]</scope>
    <source>
        <strain evidence="3">JCM15298</strain>
    </source>
</reference>
<dbReference type="Proteomes" id="UP000069443">
    <property type="component" value="Unassembled WGS sequence"/>
</dbReference>
<evidence type="ECO:0000313" key="2">
    <source>
        <dbReference type="EMBL" id="GAS95497.1"/>
    </source>
</evidence>
<dbReference type="STRING" id="228230.RMCC_2463"/>
<dbReference type="AlphaFoldDB" id="A0A100WBM1"/>
<proteinExistence type="predicted"/>
<dbReference type="Gene3D" id="3.90.75.20">
    <property type="match status" value="1"/>
</dbReference>
<feature type="domain" description="HNH nuclease" evidence="1">
    <location>
        <begin position="71"/>
        <end position="96"/>
    </location>
</feature>
<dbReference type="Pfam" id="PF13392">
    <property type="entry name" value="HNH_3"/>
    <property type="match status" value="1"/>
</dbReference>